<protein>
    <recommendedName>
        <fullName evidence="5">Peptidase S1 domain-containing protein</fullName>
    </recommendedName>
</protein>
<reference evidence="7" key="1">
    <citation type="journal article" date="2017" name="PLoS ONE">
        <title>The Agassiz's desert tortoise genome provides a resource for the conservation of a threatened species.</title>
        <authorList>
            <person name="Tollis M."/>
            <person name="DeNardo D.F."/>
            <person name="Cornelius J.A."/>
            <person name="Dolby G.A."/>
            <person name="Edwards T."/>
            <person name="Henen B.T."/>
            <person name="Karl A.E."/>
            <person name="Murphy R.W."/>
            <person name="Kusumi K."/>
        </authorList>
    </citation>
    <scope>NUCLEOTIDE SEQUENCE [LARGE SCALE GENOMIC DNA]</scope>
</reference>
<evidence type="ECO:0000259" key="5">
    <source>
        <dbReference type="PROSITE" id="PS50240"/>
    </source>
</evidence>
<keyword evidence="7" id="KW-1185">Reference proteome</keyword>
<name>A0A452HXK2_9SAUR</name>
<dbReference type="STRING" id="38772.ENSGAGP00000019912"/>
<dbReference type="InterPro" id="IPR001254">
    <property type="entry name" value="Trypsin_dom"/>
</dbReference>
<accession>A0A452HXK2</accession>
<dbReference type="CDD" id="cd00190">
    <property type="entry name" value="Tryp_SPc"/>
    <property type="match status" value="1"/>
</dbReference>
<dbReference type="Proteomes" id="UP000291020">
    <property type="component" value="Unassembled WGS sequence"/>
</dbReference>
<dbReference type="InterPro" id="IPR009003">
    <property type="entry name" value="Peptidase_S1_PA"/>
</dbReference>
<dbReference type="PRINTS" id="PR00722">
    <property type="entry name" value="CHYMOTRYPSIN"/>
</dbReference>
<dbReference type="FunFam" id="2.40.10.10:FF:000003">
    <property type="entry name" value="Transmembrane serine protease 3"/>
    <property type="match status" value="1"/>
</dbReference>
<evidence type="ECO:0000256" key="4">
    <source>
        <dbReference type="ARBA" id="ARBA00023157"/>
    </source>
</evidence>
<dbReference type="Pfam" id="PF00089">
    <property type="entry name" value="Trypsin"/>
    <property type="match status" value="1"/>
</dbReference>
<dbReference type="Ensembl" id="ENSGAGT00000022690.1">
    <property type="protein sequence ID" value="ENSGAGP00000019912.1"/>
    <property type="gene ID" value="ENSGAGG00000014666.1"/>
</dbReference>
<dbReference type="InterPro" id="IPR043504">
    <property type="entry name" value="Peptidase_S1_PA_chymotrypsin"/>
</dbReference>
<keyword evidence="3" id="KW-0720">Serine protease</keyword>
<proteinExistence type="predicted"/>
<reference evidence="6" key="3">
    <citation type="submission" date="2025-09" db="UniProtKB">
        <authorList>
            <consortium name="Ensembl"/>
        </authorList>
    </citation>
    <scope>IDENTIFICATION</scope>
</reference>
<dbReference type="PROSITE" id="PS50240">
    <property type="entry name" value="TRYPSIN_DOM"/>
    <property type="match status" value="1"/>
</dbReference>
<evidence type="ECO:0000313" key="6">
    <source>
        <dbReference type="Ensembl" id="ENSGAGP00000019912.1"/>
    </source>
</evidence>
<evidence type="ECO:0000256" key="1">
    <source>
        <dbReference type="ARBA" id="ARBA00022670"/>
    </source>
</evidence>
<dbReference type="PROSITE" id="PS00135">
    <property type="entry name" value="TRYPSIN_SER"/>
    <property type="match status" value="1"/>
</dbReference>
<sequence>IHTFFNLLARIQWDTISKASLKSRYTTSHHFPHIHRASYLIIEGNQIIVHPRYDQYISDYDIALLEMETPVFFSELVQPICLPSSPRVFFYGTVCYVTGWGALRENSYLAKTLQEAKVKIINQSICNKLYDDLITSRMLCAGNLNGGIDACQGDSGGPLACIGKGNRWYLAGIVSWGEGCARRNRPGVYTKVTELYDWIRQYTN</sequence>
<keyword evidence="2" id="KW-0378">Hydrolase</keyword>
<keyword evidence="1" id="KW-0645">Protease</keyword>
<dbReference type="PANTHER" id="PTHR24252:SF17">
    <property type="entry name" value="SUPPRESSOR OF TUMORIGENICITY 14 PROTEIN HOMOLOG-RELATED"/>
    <property type="match status" value="1"/>
</dbReference>
<feature type="domain" description="Peptidase S1" evidence="5">
    <location>
        <begin position="1"/>
        <end position="204"/>
    </location>
</feature>
<keyword evidence="4" id="KW-1015">Disulfide bond</keyword>
<dbReference type="SMART" id="SM00020">
    <property type="entry name" value="Tryp_SPc"/>
    <property type="match status" value="1"/>
</dbReference>
<dbReference type="InterPro" id="IPR001314">
    <property type="entry name" value="Peptidase_S1A"/>
</dbReference>
<dbReference type="GO" id="GO:0004252">
    <property type="term" value="F:serine-type endopeptidase activity"/>
    <property type="evidence" value="ECO:0007669"/>
    <property type="project" value="InterPro"/>
</dbReference>
<dbReference type="AlphaFoldDB" id="A0A452HXK2"/>
<reference evidence="6" key="2">
    <citation type="submission" date="2025-08" db="UniProtKB">
        <authorList>
            <consortium name="Ensembl"/>
        </authorList>
    </citation>
    <scope>IDENTIFICATION</scope>
</reference>
<dbReference type="SUPFAM" id="SSF50494">
    <property type="entry name" value="Trypsin-like serine proteases"/>
    <property type="match status" value="1"/>
</dbReference>
<dbReference type="PANTHER" id="PTHR24252">
    <property type="entry name" value="ACROSIN-RELATED"/>
    <property type="match status" value="1"/>
</dbReference>
<evidence type="ECO:0000313" key="7">
    <source>
        <dbReference type="Proteomes" id="UP000291020"/>
    </source>
</evidence>
<dbReference type="InterPro" id="IPR033116">
    <property type="entry name" value="TRYPSIN_SER"/>
</dbReference>
<evidence type="ECO:0000256" key="3">
    <source>
        <dbReference type="ARBA" id="ARBA00022825"/>
    </source>
</evidence>
<dbReference type="Gene3D" id="2.40.10.10">
    <property type="entry name" value="Trypsin-like serine proteases"/>
    <property type="match status" value="2"/>
</dbReference>
<dbReference type="GO" id="GO:0006508">
    <property type="term" value="P:proteolysis"/>
    <property type="evidence" value="ECO:0007669"/>
    <property type="project" value="UniProtKB-KW"/>
</dbReference>
<evidence type="ECO:0000256" key="2">
    <source>
        <dbReference type="ARBA" id="ARBA00022801"/>
    </source>
</evidence>
<organism evidence="6 7">
    <name type="scientific">Gopherus agassizii</name>
    <name type="common">Agassiz's desert tortoise</name>
    <dbReference type="NCBI Taxonomy" id="38772"/>
    <lineage>
        <taxon>Eukaryota</taxon>
        <taxon>Metazoa</taxon>
        <taxon>Chordata</taxon>
        <taxon>Craniata</taxon>
        <taxon>Vertebrata</taxon>
        <taxon>Euteleostomi</taxon>
        <taxon>Archelosauria</taxon>
        <taxon>Testudinata</taxon>
        <taxon>Testudines</taxon>
        <taxon>Cryptodira</taxon>
        <taxon>Durocryptodira</taxon>
        <taxon>Testudinoidea</taxon>
        <taxon>Testudinidae</taxon>
        <taxon>Gopherus</taxon>
    </lineage>
</organism>